<dbReference type="Proteomes" id="UP000078200">
    <property type="component" value="Unassembled WGS sequence"/>
</dbReference>
<dbReference type="InterPro" id="IPR035940">
    <property type="entry name" value="CAP_sf"/>
</dbReference>
<sequence length="425" mass="48215">MFGKSIVHLVHLAKTGTLEIDPSDKYGQALFMGANYDPSAEEVIKDWYEEIDHFDFNNPKFSQETGNFTQLMWKGSKELGVGIEKAGRGGTIVVCSYHPHGNRKGEFEENVPPLKTKLEYGIKTPSETSIEEEVLAKEEKPAEPPAAKPADAFEDECLKSHNKYRDMHGCPPLVLNKELNTYSTEWAEHLVRTDKFEHRTDNRYGENLYCTSGSSTPKAEDAVKSWYDEISKYNYKNAGFHANTGHFTQVVWKKSKQLGVGRATKDRTTIVVCNYEPQGNVVDHFPENVPQVGGQVLKEERPLRKSEDVVREESEFEEQCLKAHNKYRALHGAPPLKLNKELTALAADWATTGFRMSLSVPTSLRQNAKFEKDRHQDHRLTSIRSKQLQHLFKKLEGNSTYVVCFYDPAGNNPNQFPDNVLPPIP</sequence>
<dbReference type="InterPro" id="IPR014044">
    <property type="entry name" value="CAP_dom"/>
</dbReference>
<keyword evidence="5" id="KW-1185">Reference proteome</keyword>
<protein>
    <recommendedName>
        <fullName evidence="3">SCP domain-containing protein</fullName>
    </recommendedName>
</protein>
<feature type="domain" description="SCP" evidence="3">
    <location>
        <begin position="152"/>
        <end position="283"/>
    </location>
</feature>
<dbReference type="FunFam" id="3.40.33.10:FF:000010">
    <property type="entry name" value="Predicted protein"/>
    <property type="match status" value="1"/>
</dbReference>
<dbReference type="SUPFAM" id="SSF55797">
    <property type="entry name" value="PR-1-like"/>
    <property type="match status" value="3"/>
</dbReference>
<dbReference type="Gene3D" id="3.40.33.10">
    <property type="entry name" value="CAP"/>
    <property type="match status" value="3"/>
</dbReference>
<dbReference type="InterPro" id="IPR001283">
    <property type="entry name" value="CRISP-related"/>
</dbReference>
<dbReference type="PROSITE" id="PS01009">
    <property type="entry name" value="CRISP_1"/>
    <property type="match status" value="1"/>
</dbReference>
<dbReference type="AlphaFoldDB" id="A0A1A9VV03"/>
<dbReference type="Pfam" id="PF00188">
    <property type="entry name" value="CAP"/>
    <property type="match status" value="3"/>
</dbReference>
<accession>A0A1A9VV03</accession>
<dbReference type="STRING" id="7395.A0A1A9VV03"/>
<name>A0A1A9VV03_GLOAU</name>
<dbReference type="GO" id="GO:0005576">
    <property type="term" value="C:extracellular region"/>
    <property type="evidence" value="ECO:0007669"/>
    <property type="project" value="UniProtKB-SubCell"/>
</dbReference>
<keyword evidence="2" id="KW-0964">Secreted</keyword>
<dbReference type="VEuPathDB" id="VectorBase:GAUT048555"/>
<organism evidence="4 5">
    <name type="scientific">Glossina austeni</name>
    <name type="common">Savannah tsetse fly</name>
    <dbReference type="NCBI Taxonomy" id="7395"/>
    <lineage>
        <taxon>Eukaryota</taxon>
        <taxon>Metazoa</taxon>
        <taxon>Ecdysozoa</taxon>
        <taxon>Arthropoda</taxon>
        <taxon>Hexapoda</taxon>
        <taxon>Insecta</taxon>
        <taxon>Pterygota</taxon>
        <taxon>Neoptera</taxon>
        <taxon>Endopterygota</taxon>
        <taxon>Diptera</taxon>
        <taxon>Brachycera</taxon>
        <taxon>Muscomorpha</taxon>
        <taxon>Hippoboscoidea</taxon>
        <taxon>Glossinidae</taxon>
        <taxon>Glossina</taxon>
    </lineage>
</organism>
<evidence type="ECO:0000256" key="1">
    <source>
        <dbReference type="ARBA" id="ARBA00004613"/>
    </source>
</evidence>
<evidence type="ECO:0000313" key="5">
    <source>
        <dbReference type="Proteomes" id="UP000078200"/>
    </source>
</evidence>
<dbReference type="InterPro" id="IPR018244">
    <property type="entry name" value="Allrgn_V5/Tpx1_CS"/>
</dbReference>
<dbReference type="PANTHER" id="PTHR10334">
    <property type="entry name" value="CYSTEINE-RICH SECRETORY PROTEIN-RELATED"/>
    <property type="match status" value="1"/>
</dbReference>
<proteinExistence type="predicted"/>
<evidence type="ECO:0000313" key="4">
    <source>
        <dbReference type="EnsemblMetazoa" id="GAUT048555-PA"/>
    </source>
</evidence>
<dbReference type="InterPro" id="IPR034113">
    <property type="entry name" value="SCP_GAPR1-like"/>
</dbReference>
<comment type="subcellular location">
    <subcellularLocation>
        <location evidence="1">Secreted</location>
    </subcellularLocation>
</comment>
<dbReference type="CDD" id="cd05382">
    <property type="entry name" value="CAP_GAPR1-like"/>
    <property type="match status" value="2"/>
</dbReference>
<dbReference type="PRINTS" id="PR00837">
    <property type="entry name" value="V5TPXLIKE"/>
</dbReference>
<evidence type="ECO:0000256" key="2">
    <source>
        <dbReference type="ARBA" id="ARBA00022525"/>
    </source>
</evidence>
<dbReference type="EnsemblMetazoa" id="GAUT048555-RA">
    <property type="protein sequence ID" value="GAUT048555-PA"/>
    <property type="gene ID" value="GAUT048555"/>
</dbReference>
<dbReference type="SMART" id="SM00198">
    <property type="entry name" value="SCP"/>
    <property type="match status" value="2"/>
</dbReference>
<feature type="domain" description="SCP" evidence="3">
    <location>
        <begin position="1"/>
        <end position="105"/>
    </location>
</feature>
<evidence type="ECO:0000259" key="3">
    <source>
        <dbReference type="SMART" id="SM00198"/>
    </source>
</evidence>
<reference evidence="4" key="1">
    <citation type="submission" date="2020-05" db="UniProtKB">
        <authorList>
            <consortium name="EnsemblMetazoa"/>
        </authorList>
    </citation>
    <scope>IDENTIFICATION</scope>
    <source>
        <strain evidence="4">TTRI</strain>
    </source>
</reference>